<protein>
    <submittedName>
        <fullName evidence="4">Uncharacterized protein</fullName>
    </submittedName>
</protein>
<gene>
    <name evidence="4" type="ORF">SAMN06265348_102260</name>
</gene>
<feature type="signal peptide" evidence="3">
    <location>
        <begin position="1"/>
        <end position="21"/>
    </location>
</feature>
<feature type="transmembrane region" description="Helical" evidence="2">
    <location>
        <begin position="209"/>
        <end position="227"/>
    </location>
</feature>
<reference evidence="4 5" key="1">
    <citation type="submission" date="2017-05" db="EMBL/GenBank/DDBJ databases">
        <authorList>
            <person name="Varghese N."/>
            <person name="Submissions S."/>
        </authorList>
    </citation>
    <scope>NUCLEOTIDE SEQUENCE [LARGE SCALE GENOMIC DNA]</scope>
    <source>
        <strain evidence="4 5">DSM 19036</strain>
    </source>
</reference>
<dbReference type="EMBL" id="FXTN01000002">
    <property type="protein sequence ID" value="SMO45788.1"/>
    <property type="molecule type" value="Genomic_DNA"/>
</dbReference>
<keyword evidence="2" id="KW-0812">Transmembrane</keyword>
<evidence type="ECO:0000256" key="2">
    <source>
        <dbReference type="SAM" id="Phobius"/>
    </source>
</evidence>
<keyword evidence="2" id="KW-1133">Transmembrane helix</keyword>
<dbReference type="Proteomes" id="UP000320300">
    <property type="component" value="Unassembled WGS sequence"/>
</dbReference>
<keyword evidence="2" id="KW-0472">Membrane</keyword>
<dbReference type="RefSeq" id="WP_142526938.1">
    <property type="nucleotide sequence ID" value="NZ_CBCSJO010000003.1"/>
</dbReference>
<accession>A0A521BFB1</accession>
<name>A0A521BFB1_9SPHI</name>
<feature type="region of interest" description="Disordered" evidence="1">
    <location>
        <begin position="312"/>
        <end position="334"/>
    </location>
</feature>
<feature type="compositionally biased region" description="Basic and acidic residues" evidence="1">
    <location>
        <begin position="325"/>
        <end position="334"/>
    </location>
</feature>
<proteinExistence type="predicted"/>
<dbReference type="OrthoDB" id="795005at2"/>
<sequence>MNANKNILLVFLMLCSADVFSQSAVAPADSIISIKNMRSKQDSARMDEVVAIEIRTSRPLRELTVMYIDGMRVDGFAPIRISEYEKTVYFKLNTKIQDVLEQYLQRNSVSTEIVPVYLSLGNKTRPLVSAKLPLYVEVRQNIHWGWVVLIIVVIAGVAVTALFKNVLKDDNNLYYSLSRSQMFYWTILIVVAYVHICLTTGVLPAIPDSVLAILGISIGTTAAAKLIENRNREGVTIDHNARSEGWFVDILSDGSSINIQRLQNVIFNLLFGIIFIQRTLSTHLMPDFDNTVLLLMGISSGAYAGLKITEATKEQSKTPPPVGTDVKEEKDLKK</sequence>
<keyword evidence="3" id="KW-0732">Signal</keyword>
<feature type="transmembrane region" description="Helical" evidence="2">
    <location>
        <begin position="183"/>
        <end position="203"/>
    </location>
</feature>
<dbReference type="AlphaFoldDB" id="A0A521BFB1"/>
<evidence type="ECO:0000313" key="5">
    <source>
        <dbReference type="Proteomes" id="UP000320300"/>
    </source>
</evidence>
<evidence type="ECO:0000313" key="4">
    <source>
        <dbReference type="EMBL" id="SMO45788.1"/>
    </source>
</evidence>
<evidence type="ECO:0000256" key="1">
    <source>
        <dbReference type="SAM" id="MobiDB-lite"/>
    </source>
</evidence>
<evidence type="ECO:0000256" key="3">
    <source>
        <dbReference type="SAM" id="SignalP"/>
    </source>
</evidence>
<keyword evidence="5" id="KW-1185">Reference proteome</keyword>
<organism evidence="4 5">
    <name type="scientific">Pedobacter westerhofensis</name>
    <dbReference type="NCBI Taxonomy" id="425512"/>
    <lineage>
        <taxon>Bacteria</taxon>
        <taxon>Pseudomonadati</taxon>
        <taxon>Bacteroidota</taxon>
        <taxon>Sphingobacteriia</taxon>
        <taxon>Sphingobacteriales</taxon>
        <taxon>Sphingobacteriaceae</taxon>
        <taxon>Pedobacter</taxon>
    </lineage>
</organism>
<feature type="transmembrane region" description="Helical" evidence="2">
    <location>
        <begin position="144"/>
        <end position="163"/>
    </location>
</feature>
<feature type="chain" id="PRO_5022156021" evidence="3">
    <location>
        <begin position="22"/>
        <end position="334"/>
    </location>
</feature>